<reference evidence="2 3" key="1">
    <citation type="submission" date="2015-07" db="EMBL/GenBank/DDBJ databases">
        <title>Genome analysis of myxobacterium Chondromyces crocatus Cm c5 reveals a high potential for natural compound synthesis and the genetic basis for the loss of fruiting body formation.</title>
        <authorList>
            <person name="Zaburannyi N."/>
            <person name="Bunk B."/>
            <person name="Maier J."/>
            <person name="Overmann J."/>
            <person name="Mueller R."/>
        </authorList>
    </citation>
    <scope>NUCLEOTIDE SEQUENCE [LARGE SCALE GENOMIC DNA]</scope>
    <source>
        <strain evidence="2 3">Cm c5</strain>
    </source>
</reference>
<evidence type="ECO:0000256" key="1">
    <source>
        <dbReference type="SAM" id="MobiDB-lite"/>
    </source>
</evidence>
<gene>
    <name evidence="2" type="ORF">CMC5_031600</name>
</gene>
<accession>A0A0K1EDT5</accession>
<evidence type="ECO:0000313" key="2">
    <source>
        <dbReference type="EMBL" id="AKT39014.1"/>
    </source>
</evidence>
<feature type="region of interest" description="Disordered" evidence="1">
    <location>
        <begin position="76"/>
        <end position="114"/>
    </location>
</feature>
<organism evidence="2 3">
    <name type="scientific">Chondromyces crocatus</name>
    <dbReference type="NCBI Taxonomy" id="52"/>
    <lineage>
        <taxon>Bacteria</taxon>
        <taxon>Pseudomonadati</taxon>
        <taxon>Myxococcota</taxon>
        <taxon>Polyangia</taxon>
        <taxon>Polyangiales</taxon>
        <taxon>Polyangiaceae</taxon>
        <taxon>Chondromyces</taxon>
    </lineage>
</organism>
<dbReference type="KEGG" id="ccro:CMC5_031600"/>
<proteinExistence type="predicted"/>
<dbReference type="Proteomes" id="UP000067626">
    <property type="component" value="Chromosome"/>
</dbReference>
<keyword evidence="3" id="KW-1185">Reference proteome</keyword>
<feature type="compositionally biased region" description="Polar residues" evidence="1">
    <location>
        <begin position="99"/>
        <end position="114"/>
    </location>
</feature>
<evidence type="ECO:0000313" key="3">
    <source>
        <dbReference type="Proteomes" id="UP000067626"/>
    </source>
</evidence>
<name>A0A0K1EDT5_CHOCO</name>
<feature type="region of interest" description="Disordered" evidence="1">
    <location>
        <begin position="141"/>
        <end position="198"/>
    </location>
</feature>
<sequence>MDHPASGGTLVVMIASSGLSVAGWPGSRGVPWNSYEWDESGEGGRHRQHGCMAFVNMNEFDWLWHDITVSARNAFSSRDDRTGGSRRHGAHARDPWLTRRTSTPLGKPSVSSSRMTGHLLQVRCHLLEVLRVVQQDVRLLLQDDRASPPGSPPPPGGLRRRPAGRPPPPRGRPGISSRLTPTSWRTSASSGRTSASSRWTTEHLLQVHRQLLEDIDVFLQEVGVTSFRRWVNSLKSLQPEGSAPAVQGWGRGCRSGNEGTRSLTMVRRSG</sequence>
<dbReference type="EMBL" id="CP012159">
    <property type="protein sequence ID" value="AKT39014.1"/>
    <property type="molecule type" value="Genomic_DNA"/>
</dbReference>
<protein>
    <submittedName>
        <fullName evidence="2">Uncharacterized protein</fullName>
    </submittedName>
</protein>
<feature type="region of interest" description="Disordered" evidence="1">
    <location>
        <begin position="239"/>
        <end position="270"/>
    </location>
</feature>
<dbReference type="AlphaFoldDB" id="A0A0K1EDT5"/>
<feature type="compositionally biased region" description="Low complexity" evidence="1">
    <location>
        <begin position="172"/>
        <end position="198"/>
    </location>
</feature>